<keyword evidence="2" id="KW-1133">Transmembrane helix</keyword>
<evidence type="ECO:0000256" key="2">
    <source>
        <dbReference type="SAM" id="Phobius"/>
    </source>
</evidence>
<dbReference type="GO" id="GO:0016491">
    <property type="term" value="F:oxidoreductase activity"/>
    <property type="evidence" value="ECO:0007669"/>
    <property type="project" value="UniProtKB-KW"/>
</dbReference>
<feature type="transmembrane region" description="Helical" evidence="2">
    <location>
        <begin position="12"/>
        <end position="30"/>
    </location>
</feature>
<dbReference type="PRINTS" id="PR00081">
    <property type="entry name" value="GDHRDH"/>
</dbReference>
<evidence type="ECO:0000313" key="4">
    <source>
        <dbReference type="Proteomes" id="UP001608902"/>
    </source>
</evidence>
<comment type="caution">
    <text evidence="3">The sequence shown here is derived from an EMBL/GenBank/DDBJ whole genome shotgun (WGS) entry which is preliminary data.</text>
</comment>
<name>A0ABD6EJG5_9BILA</name>
<dbReference type="InterPro" id="IPR002347">
    <property type="entry name" value="SDR_fam"/>
</dbReference>
<organism evidence="3 4">
    <name type="scientific">Gnathostoma spinigerum</name>
    <dbReference type="NCBI Taxonomy" id="75299"/>
    <lineage>
        <taxon>Eukaryota</taxon>
        <taxon>Metazoa</taxon>
        <taxon>Ecdysozoa</taxon>
        <taxon>Nematoda</taxon>
        <taxon>Chromadorea</taxon>
        <taxon>Rhabditida</taxon>
        <taxon>Spirurina</taxon>
        <taxon>Gnathostomatomorpha</taxon>
        <taxon>Gnathostomatoidea</taxon>
        <taxon>Gnathostomatidae</taxon>
        <taxon>Gnathostoma</taxon>
    </lineage>
</organism>
<dbReference type="EMBL" id="JBGFUD010003056">
    <property type="protein sequence ID" value="MFH4978294.1"/>
    <property type="molecule type" value="Genomic_DNA"/>
</dbReference>
<evidence type="ECO:0000256" key="1">
    <source>
        <dbReference type="ARBA" id="ARBA00023002"/>
    </source>
</evidence>
<keyword evidence="1" id="KW-0560">Oxidoreductase</keyword>
<sequence>MCTPKDQSVSSSWTVTIPVFSVLSLILYLLRLFMKGAKFEEKATASATGKIALVTNATSSFGIETIKALNFHGAVVHMICGNFEHGNVVRYTLENDGCDSSRLIVKCVDLRDLEQIREFAERFRNEVGKLDILVDNTDVVLNPNIGNPMNSLRKPELGHFLLNQLMIPLLKKSENGRIVVVSSRIVDEEFLGENKKNESLCTRSYRVAKVANSMYARELSRRLREEDPTCNIVVNSCYPGLLYSTVMANSFLTGRSWLRTLVSPFIWFCTKSLTDGIQTALFLALSKSVKHISGKYFEECSEKTTFVKATNDEVNRSIYDNYLKAVGLIH</sequence>
<evidence type="ECO:0008006" key="5">
    <source>
        <dbReference type="Google" id="ProtNLM"/>
    </source>
</evidence>
<dbReference type="Gene3D" id="3.40.50.720">
    <property type="entry name" value="NAD(P)-binding Rossmann-like Domain"/>
    <property type="match status" value="1"/>
</dbReference>
<keyword evidence="2" id="KW-0472">Membrane</keyword>
<dbReference type="InterPro" id="IPR036291">
    <property type="entry name" value="NAD(P)-bd_dom_sf"/>
</dbReference>
<dbReference type="PANTHER" id="PTHR43157">
    <property type="entry name" value="PHOSPHATIDYLINOSITOL-GLYCAN BIOSYNTHESIS CLASS F PROTEIN-RELATED"/>
    <property type="match status" value="1"/>
</dbReference>
<proteinExistence type="predicted"/>
<dbReference type="SUPFAM" id="SSF51735">
    <property type="entry name" value="NAD(P)-binding Rossmann-fold domains"/>
    <property type="match status" value="1"/>
</dbReference>
<keyword evidence="4" id="KW-1185">Reference proteome</keyword>
<keyword evidence="2" id="KW-0812">Transmembrane</keyword>
<evidence type="ECO:0000313" key="3">
    <source>
        <dbReference type="EMBL" id="MFH4978294.1"/>
    </source>
</evidence>
<dbReference type="PANTHER" id="PTHR43157:SF31">
    <property type="entry name" value="PHOSPHATIDYLINOSITOL-GLYCAN BIOSYNTHESIS CLASS F PROTEIN"/>
    <property type="match status" value="1"/>
</dbReference>
<dbReference type="Pfam" id="PF00106">
    <property type="entry name" value="adh_short"/>
    <property type="match status" value="1"/>
</dbReference>
<accession>A0ABD6EJG5</accession>
<dbReference type="AlphaFoldDB" id="A0ABD6EJG5"/>
<dbReference type="Proteomes" id="UP001608902">
    <property type="component" value="Unassembled WGS sequence"/>
</dbReference>
<gene>
    <name evidence="3" type="ORF">AB6A40_005003</name>
</gene>
<reference evidence="3 4" key="1">
    <citation type="submission" date="2024-08" db="EMBL/GenBank/DDBJ databases">
        <title>Gnathostoma spinigerum genome.</title>
        <authorList>
            <person name="Gonzalez-Bertolin B."/>
            <person name="Monzon S."/>
            <person name="Zaballos A."/>
            <person name="Jimenez P."/>
            <person name="Dekumyoy P."/>
            <person name="Varona S."/>
            <person name="Cuesta I."/>
            <person name="Sumanam S."/>
            <person name="Adisakwattana P."/>
            <person name="Gasser R.B."/>
            <person name="Hernandez-Gonzalez A."/>
            <person name="Young N.D."/>
            <person name="Perteguer M.J."/>
        </authorList>
    </citation>
    <scope>NUCLEOTIDE SEQUENCE [LARGE SCALE GENOMIC DNA]</scope>
    <source>
        <strain evidence="3">AL3</strain>
        <tissue evidence="3">Liver</tissue>
    </source>
</reference>
<protein>
    <recommendedName>
        <fullName evidence="5">Retinol dehydrogenase 14</fullName>
    </recommendedName>
</protein>